<evidence type="ECO:0000313" key="1">
    <source>
        <dbReference type="EMBL" id="KAF2764823.1"/>
    </source>
</evidence>
<evidence type="ECO:0000313" key="2">
    <source>
        <dbReference type="Proteomes" id="UP000799436"/>
    </source>
</evidence>
<dbReference type="Proteomes" id="UP000799436">
    <property type="component" value="Unassembled WGS sequence"/>
</dbReference>
<proteinExistence type="predicted"/>
<dbReference type="AlphaFoldDB" id="A0A6G1KVW7"/>
<reference evidence="1" key="1">
    <citation type="journal article" date="2020" name="Stud. Mycol.">
        <title>101 Dothideomycetes genomes: a test case for predicting lifestyles and emergence of pathogens.</title>
        <authorList>
            <person name="Haridas S."/>
            <person name="Albert R."/>
            <person name="Binder M."/>
            <person name="Bloem J."/>
            <person name="Labutti K."/>
            <person name="Salamov A."/>
            <person name="Andreopoulos B."/>
            <person name="Baker S."/>
            <person name="Barry K."/>
            <person name="Bills G."/>
            <person name="Bluhm B."/>
            <person name="Cannon C."/>
            <person name="Castanera R."/>
            <person name="Culley D."/>
            <person name="Daum C."/>
            <person name="Ezra D."/>
            <person name="Gonzalez J."/>
            <person name="Henrissat B."/>
            <person name="Kuo A."/>
            <person name="Liang C."/>
            <person name="Lipzen A."/>
            <person name="Lutzoni F."/>
            <person name="Magnuson J."/>
            <person name="Mondo S."/>
            <person name="Nolan M."/>
            <person name="Ohm R."/>
            <person name="Pangilinan J."/>
            <person name="Park H.-J."/>
            <person name="Ramirez L."/>
            <person name="Alfaro M."/>
            <person name="Sun H."/>
            <person name="Tritt A."/>
            <person name="Yoshinaga Y."/>
            <person name="Zwiers L.-H."/>
            <person name="Turgeon B."/>
            <person name="Goodwin S."/>
            <person name="Spatafora J."/>
            <person name="Crous P."/>
            <person name="Grigoriev I."/>
        </authorList>
    </citation>
    <scope>NUCLEOTIDE SEQUENCE</scope>
    <source>
        <strain evidence="1">CBS 116005</strain>
    </source>
</reference>
<organism evidence="1 2">
    <name type="scientific">Teratosphaeria nubilosa</name>
    <dbReference type="NCBI Taxonomy" id="161662"/>
    <lineage>
        <taxon>Eukaryota</taxon>
        <taxon>Fungi</taxon>
        <taxon>Dikarya</taxon>
        <taxon>Ascomycota</taxon>
        <taxon>Pezizomycotina</taxon>
        <taxon>Dothideomycetes</taxon>
        <taxon>Dothideomycetidae</taxon>
        <taxon>Mycosphaerellales</taxon>
        <taxon>Teratosphaeriaceae</taxon>
        <taxon>Teratosphaeria</taxon>
    </lineage>
</organism>
<name>A0A6G1KVW7_9PEZI</name>
<dbReference type="EMBL" id="ML995909">
    <property type="protein sequence ID" value="KAF2764823.1"/>
    <property type="molecule type" value="Genomic_DNA"/>
</dbReference>
<accession>A0A6G1KVW7</accession>
<protein>
    <submittedName>
        <fullName evidence="1">Uncharacterized protein</fullName>
    </submittedName>
</protein>
<keyword evidence="2" id="KW-1185">Reference proteome</keyword>
<sequence length="90" mass="9888">MRCVDWKVVEVVALGWDICTTCAFYQVAIILCTLSPTRNNARVLQPAAPVTSRTAWRRSSVSGCNSHAGLIARSADLGTAEPLFQHWSRV</sequence>
<gene>
    <name evidence="1" type="ORF">EJ03DRAFT_15253</name>
</gene>